<accession>A0A4U7AY19</accession>
<evidence type="ECO:0000256" key="1">
    <source>
        <dbReference type="SAM" id="MobiDB-lite"/>
    </source>
</evidence>
<comment type="caution">
    <text evidence="2">The sequence shown here is derived from an EMBL/GenBank/DDBJ whole genome shotgun (WGS) entry which is preliminary data.</text>
</comment>
<evidence type="ECO:0000313" key="2">
    <source>
        <dbReference type="EMBL" id="TKX22155.1"/>
    </source>
</evidence>
<feature type="region of interest" description="Disordered" evidence="1">
    <location>
        <begin position="1"/>
        <end position="26"/>
    </location>
</feature>
<dbReference type="Proteomes" id="UP000308133">
    <property type="component" value="Unassembled WGS sequence"/>
</dbReference>
<name>A0A4U7AY19_9PEZI</name>
<dbReference type="AlphaFoldDB" id="A0A4U7AY19"/>
<feature type="compositionally biased region" description="Polar residues" evidence="1">
    <location>
        <begin position="1"/>
        <end position="21"/>
    </location>
</feature>
<reference evidence="2 3" key="1">
    <citation type="submission" date="2018-02" db="EMBL/GenBank/DDBJ databases">
        <title>Draft genome sequences of Elsinoe sp., causing black scab on jojoba.</title>
        <authorList>
            <person name="Stodart B."/>
            <person name="Jeffress S."/>
            <person name="Ash G."/>
            <person name="Arun Chinnappa K."/>
        </authorList>
    </citation>
    <scope>NUCLEOTIDE SEQUENCE [LARGE SCALE GENOMIC DNA]</scope>
    <source>
        <strain evidence="2 3">Hillstone_2</strain>
    </source>
</reference>
<organism evidence="2 3">
    <name type="scientific">Elsinoe australis</name>
    <dbReference type="NCBI Taxonomy" id="40998"/>
    <lineage>
        <taxon>Eukaryota</taxon>
        <taxon>Fungi</taxon>
        <taxon>Dikarya</taxon>
        <taxon>Ascomycota</taxon>
        <taxon>Pezizomycotina</taxon>
        <taxon>Dothideomycetes</taxon>
        <taxon>Dothideomycetidae</taxon>
        <taxon>Myriangiales</taxon>
        <taxon>Elsinoaceae</taxon>
        <taxon>Elsinoe</taxon>
    </lineage>
</organism>
<protein>
    <submittedName>
        <fullName evidence="2">Uncharacterized protein</fullName>
    </submittedName>
</protein>
<proteinExistence type="predicted"/>
<sequence length="222" mass="25253">MDNTEPYTTPNDNASSPWQNDPTPPAAEDITVILDLEDEKREELLDMMRAESHSIVHCFASVSQGSRCTATLPESENLVKVMRKLATGCNRAHFRTNLIILRFCGFCDLHLNQRFSDRRQGSSAAEPHLVLLNELSEFLGREVDLTTQQTMTRRRTDTANDIWEICDNAKEGDGPARWCEGCGVAVHAEYLVLWHAEEQEKKKKGTSCPYCRRRWPLDTVTI</sequence>
<dbReference type="EMBL" id="PTQR01000072">
    <property type="protein sequence ID" value="TKX22155.1"/>
    <property type="molecule type" value="Genomic_DNA"/>
</dbReference>
<evidence type="ECO:0000313" key="3">
    <source>
        <dbReference type="Proteomes" id="UP000308133"/>
    </source>
</evidence>
<gene>
    <name evidence="2" type="ORF">C1H76_5631</name>
</gene>